<dbReference type="InterPro" id="IPR027417">
    <property type="entry name" value="P-loop_NTPase"/>
</dbReference>
<dbReference type="Proteomes" id="UP000199529">
    <property type="component" value="Unassembled WGS sequence"/>
</dbReference>
<evidence type="ECO:0000313" key="2">
    <source>
        <dbReference type="EMBL" id="SDZ41999.1"/>
    </source>
</evidence>
<dbReference type="PRINTS" id="PR00364">
    <property type="entry name" value="DISEASERSIST"/>
</dbReference>
<dbReference type="RefSeq" id="WP_093277259.1">
    <property type="nucleotide sequence ID" value="NZ_FNOK01000071.1"/>
</dbReference>
<evidence type="ECO:0000313" key="3">
    <source>
        <dbReference type="Proteomes" id="UP000199529"/>
    </source>
</evidence>
<dbReference type="Gene3D" id="3.40.50.300">
    <property type="entry name" value="P-loop containing nucleotide triphosphate hydrolases"/>
    <property type="match status" value="1"/>
</dbReference>
<dbReference type="STRING" id="418495.SAMN05216215_107129"/>
<dbReference type="AlphaFoldDB" id="A0A1H3SY31"/>
<dbReference type="SUPFAM" id="SSF52540">
    <property type="entry name" value="P-loop containing nucleoside triphosphate hydrolases"/>
    <property type="match status" value="1"/>
</dbReference>
<feature type="domain" description="NACHT" evidence="1">
    <location>
        <begin position="9"/>
        <end position="121"/>
    </location>
</feature>
<reference evidence="3" key="1">
    <citation type="submission" date="2016-10" db="EMBL/GenBank/DDBJ databases">
        <authorList>
            <person name="Varghese N."/>
            <person name="Submissions S."/>
        </authorList>
    </citation>
    <scope>NUCLEOTIDE SEQUENCE [LARGE SCALE GENOMIC DNA]</scope>
    <source>
        <strain evidence="3">CGMCC 4.3530</strain>
    </source>
</reference>
<gene>
    <name evidence="2" type="ORF">SAMN05216215_107129</name>
</gene>
<dbReference type="InterPro" id="IPR007111">
    <property type="entry name" value="NACHT_NTPase"/>
</dbReference>
<name>A0A1H3SY31_9PSEU</name>
<proteinExistence type="predicted"/>
<evidence type="ECO:0000259" key="1">
    <source>
        <dbReference type="Pfam" id="PF05729"/>
    </source>
</evidence>
<dbReference type="Pfam" id="PF05729">
    <property type="entry name" value="NACHT"/>
    <property type="match status" value="1"/>
</dbReference>
<dbReference type="PANTHER" id="PTHR47691">
    <property type="entry name" value="REGULATOR-RELATED"/>
    <property type="match status" value="1"/>
</dbReference>
<dbReference type="EMBL" id="FNOK01000071">
    <property type="protein sequence ID" value="SDZ41999.1"/>
    <property type="molecule type" value="Genomic_DNA"/>
</dbReference>
<accession>A0A1H3SY31</accession>
<keyword evidence="3" id="KW-1185">Reference proteome</keyword>
<dbReference type="OrthoDB" id="3427187at2"/>
<dbReference type="PANTHER" id="PTHR47691:SF3">
    <property type="entry name" value="HTH-TYPE TRANSCRIPTIONAL REGULATOR RV0890C-RELATED"/>
    <property type="match status" value="1"/>
</dbReference>
<sequence>MLLASSRLATLTGVGGVGKTRLALRVAAHAQRSFPAGVFLAQLADLNDPGLVPQVVAIAAGLRDHSDDPVAALSGYLADKQALLVLDNCEHLCDACGFLISELLQTCPQVRVLTTSRQALRIAGEQVFVVPPLSTVDPDQPMTPDDLEQYEAAKLPLALRCVR</sequence>
<organism evidence="2 3">
    <name type="scientific">Saccharopolyspora shandongensis</name>
    <dbReference type="NCBI Taxonomy" id="418495"/>
    <lineage>
        <taxon>Bacteria</taxon>
        <taxon>Bacillati</taxon>
        <taxon>Actinomycetota</taxon>
        <taxon>Actinomycetes</taxon>
        <taxon>Pseudonocardiales</taxon>
        <taxon>Pseudonocardiaceae</taxon>
        <taxon>Saccharopolyspora</taxon>
    </lineage>
</organism>
<protein>
    <submittedName>
        <fullName evidence="2">NACHT domain-containing protein</fullName>
    </submittedName>
</protein>